<dbReference type="GO" id="GO:0005829">
    <property type="term" value="C:cytosol"/>
    <property type="evidence" value="ECO:0007669"/>
    <property type="project" value="TreeGrafter"/>
</dbReference>
<dbReference type="GO" id="GO:0016301">
    <property type="term" value="F:kinase activity"/>
    <property type="evidence" value="ECO:0007669"/>
    <property type="project" value="UniProtKB-KW"/>
</dbReference>
<feature type="domain" description="Cyclic nucleotide-binding" evidence="9">
    <location>
        <begin position="188"/>
        <end position="308"/>
    </location>
</feature>
<feature type="binding site" evidence="7">
    <location>
        <position position="267"/>
    </location>
    <ligand>
        <name>3',5'-cyclic AMP</name>
        <dbReference type="ChEBI" id="CHEBI:58165"/>
        <label>2</label>
    </ligand>
</feature>
<protein>
    <submittedName>
        <fullName evidence="10">cAMP-dependent protein kinase type II regulatory subunit</fullName>
    </submittedName>
</protein>
<evidence type="ECO:0000259" key="9">
    <source>
        <dbReference type="PROSITE" id="PS50042"/>
    </source>
</evidence>
<dbReference type="PIRSF" id="PIRSF000548">
    <property type="entry name" value="PK_regulatory"/>
    <property type="match status" value="1"/>
</dbReference>
<dbReference type="InterPro" id="IPR018490">
    <property type="entry name" value="cNMP-bd_dom_sf"/>
</dbReference>
<dbReference type="PANTHER" id="PTHR11635:SF152">
    <property type="entry name" value="CAMP-DEPENDENT PROTEIN KINASE TYPE I REGULATORY SUBUNIT-RELATED"/>
    <property type="match status" value="1"/>
</dbReference>
<feature type="binding site" evidence="7">
    <location>
        <position position="144"/>
    </location>
    <ligand>
        <name>3',5'-cyclic AMP</name>
        <dbReference type="ChEBI" id="CHEBI:58165"/>
        <label>1</label>
    </ligand>
</feature>
<keyword evidence="2" id="KW-0597">Phosphoprotein</keyword>
<keyword evidence="5 7" id="KW-0547">Nucleotide-binding</keyword>
<dbReference type="PROSITE" id="PS00888">
    <property type="entry name" value="CNMP_BINDING_1"/>
    <property type="match status" value="2"/>
</dbReference>
<organism evidence="10">
    <name type="scientific">Lygus hesperus</name>
    <name type="common">Western plant bug</name>
    <dbReference type="NCBI Taxonomy" id="30085"/>
    <lineage>
        <taxon>Eukaryota</taxon>
        <taxon>Metazoa</taxon>
        <taxon>Ecdysozoa</taxon>
        <taxon>Arthropoda</taxon>
        <taxon>Hexapoda</taxon>
        <taxon>Insecta</taxon>
        <taxon>Pterygota</taxon>
        <taxon>Neoptera</taxon>
        <taxon>Paraneoptera</taxon>
        <taxon>Hemiptera</taxon>
        <taxon>Heteroptera</taxon>
        <taxon>Panheteroptera</taxon>
        <taxon>Cimicomorpha</taxon>
        <taxon>Miridae</taxon>
        <taxon>Mirini</taxon>
        <taxon>Lygus</taxon>
    </lineage>
</organism>
<dbReference type="PROSITE" id="PS00889">
    <property type="entry name" value="CNMP_BINDING_2"/>
    <property type="match status" value="2"/>
</dbReference>
<gene>
    <name evidence="10" type="primary">Pka-R2_2</name>
    <name evidence="10" type="ORF">CM83_14677</name>
</gene>
<dbReference type="SMART" id="SM00100">
    <property type="entry name" value="cNMP"/>
    <property type="match status" value="2"/>
</dbReference>
<comment type="similarity">
    <text evidence="1">Belongs to the cAMP-dependent kinase regulatory chain family.</text>
</comment>
<keyword evidence="10" id="KW-0808">Transferase</keyword>
<evidence type="ECO:0000256" key="2">
    <source>
        <dbReference type="ARBA" id="ARBA00022553"/>
    </source>
</evidence>
<dbReference type="InterPro" id="IPR018488">
    <property type="entry name" value="cNMP-bd_CS"/>
</dbReference>
<evidence type="ECO:0000256" key="5">
    <source>
        <dbReference type="ARBA" id="ARBA00022741"/>
    </source>
</evidence>
<dbReference type="PROSITE" id="PS50042">
    <property type="entry name" value="CNMP_BINDING_3"/>
    <property type="match status" value="2"/>
</dbReference>
<reference evidence="10" key="2">
    <citation type="submission" date="2014-07" db="EMBL/GenBank/DDBJ databases">
        <authorList>
            <person name="Hull J."/>
        </authorList>
    </citation>
    <scope>NUCLEOTIDE SEQUENCE</scope>
</reference>
<dbReference type="InterPro" id="IPR012198">
    <property type="entry name" value="cAMP_dep_PK_reg_su"/>
</dbReference>
<dbReference type="GO" id="GO:0005952">
    <property type="term" value="C:cAMP-dependent protein kinase complex"/>
    <property type="evidence" value="ECO:0007669"/>
    <property type="project" value="InterPro"/>
</dbReference>
<evidence type="ECO:0000256" key="6">
    <source>
        <dbReference type="ARBA" id="ARBA00023149"/>
    </source>
</evidence>
<feature type="domain" description="Cyclic nucleotide-binding" evidence="9">
    <location>
        <begin position="66"/>
        <end position="185"/>
    </location>
</feature>
<evidence type="ECO:0000256" key="4">
    <source>
        <dbReference type="ARBA" id="ARBA00022737"/>
    </source>
</evidence>
<keyword evidence="3 7" id="KW-0116">cAMP-binding</keyword>
<dbReference type="FunFam" id="2.60.120.10:FF:000108">
    <property type="entry name" value="cAMP-dependent protein kinase type II regulatory subunit"/>
    <property type="match status" value="1"/>
</dbReference>
<evidence type="ECO:0000256" key="8">
    <source>
        <dbReference type="SAM" id="MobiDB-lite"/>
    </source>
</evidence>
<sequence length="318" mass="35787">MKKLFNKKNESDEEHSPTENQSSSLRRKTVFAQSYDPRRDRSPTDVYPKSASEIKKIKSALKNAPLLAHLDDATMQQVILAMEHRSVTANEVVITEGEQGDYFYVIESGSYEASQIIKDKRVLIKTYSEGGSFGELSLLYDQPRSATVTAKTNGKLWSLSQRNFKKTVAQSDMNRRSKYTELISKVEILSNLNEDEKLKLGEALQSKTFLKGEEIIKQGDQADGMYFIEEGRVTINVADAQDHALKLKTLKPGDYFGELALLTHQPRAASAVAETDVVVAFLDVGAFERLLGSCDQVMRRNVKTYEKQMKKLFNSPQA</sequence>
<dbReference type="SUPFAM" id="SSF51206">
    <property type="entry name" value="cAMP-binding domain-like"/>
    <property type="match status" value="2"/>
</dbReference>
<dbReference type="PANTHER" id="PTHR11635">
    <property type="entry name" value="CAMP-DEPENDENT PROTEIN KINASE REGULATORY CHAIN"/>
    <property type="match status" value="1"/>
</dbReference>
<feature type="compositionally biased region" description="Basic and acidic residues" evidence="8">
    <location>
        <begin position="7"/>
        <end position="17"/>
    </location>
</feature>
<dbReference type="Pfam" id="PF00027">
    <property type="entry name" value="cNMP_binding"/>
    <property type="match status" value="2"/>
</dbReference>
<feature type="binding site" evidence="7">
    <location>
        <position position="135"/>
    </location>
    <ligand>
        <name>3',5'-cyclic AMP</name>
        <dbReference type="ChEBI" id="CHEBI:58165"/>
        <label>1</label>
    </ligand>
</feature>
<dbReference type="InterPro" id="IPR014710">
    <property type="entry name" value="RmlC-like_jellyroll"/>
</dbReference>
<dbReference type="AlphaFoldDB" id="A0A0A9XSL0"/>
<dbReference type="GO" id="GO:0004862">
    <property type="term" value="F:cAMP-dependent protein kinase inhibitor activity"/>
    <property type="evidence" value="ECO:0007669"/>
    <property type="project" value="TreeGrafter"/>
</dbReference>
<dbReference type="EMBL" id="GBHO01020650">
    <property type="protein sequence ID" value="JAG22954.1"/>
    <property type="molecule type" value="Transcribed_RNA"/>
</dbReference>
<reference evidence="10" key="1">
    <citation type="journal article" date="2014" name="PLoS ONE">
        <title>Transcriptome-Based Identification of ABC Transporters in the Western Tarnished Plant Bug Lygus hesperus.</title>
        <authorList>
            <person name="Hull J.J."/>
            <person name="Chaney K."/>
            <person name="Geib S.M."/>
            <person name="Fabrick J.A."/>
            <person name="Brent C.S."/>
            <person name="Walsh D."/>
            <person name="Lavine L.C."/>
        </authorList>
    </citation>
    <scope>NUCLEOTIDE SEQUENCE</scope>
</reference>
<dbReference type="Gene3D" id="2.60.120.10">
    <property type="entry name" value="Jelly Rolls"/>
    <property type="match status" value="2"/>
</dbReference>
<accession>A0A0A9XSL0</accession>
<evidence type="ECO:0000313" key="10">
    <source>
        <dbReference type="EMBL" id="JAG22954.1"/>
    </source>
</evidence>
<dbReference type="PRINTS" id="PR00103">
    <property type="entry name" value="CAMPKINASE"/>
</dbReference>
<name>A0A0A9XSL0_LYGHE</name>
<evidence type="ECO:0000256" key="3">
    <source>
        <dbReference type="ARBA" id="ARBA00022566"/>
    </source>
</evidence>
<keyword evidence="4" id="KW-0677">Repeat</keyword>
<dbReference type="InterPro" id="IPR000595">
    <property type="entry name" value="cNMP-bd_dom"/>
</dbReference>
<feature type="binding site" evidence="7">
    <location>
        <position position="258"/>
    </location>
    <ligand>
        <name>3',5'-cyclic AMP</name>
        <dbReference type="ChEBI" id="CHEBI:58165"/>
        <label>2</label>
    </ligand>
</feature>
<dbReference type="GO" id="GO:0030552">
    <property type="term" value="F:cAMP binding"/>
    <property type="evidence" value="ECO:0007669"/>
    <property type="project" value="UniProtKB-KW"/>
</dbReference>
<evidence type="ECO:0000256" key="1">
    <source>
        <dbReference type="ARBA" id="ARBA00005753"/>
    </source>
</evidence>
<feature type="non-terminal residue" evidence="10">
    <location>
        <position position="318"/>
    </location>
</feature>
<keyword evidence="10" id="KW-0418">Kinase</keyword>
<dbReference type="GO" id="GO:0034236">
    <property type="term" value="F:protein kinase A catalytic subunit binding"/>
    <property type="evidence" value="ECO:0007669"/>
    <property type="project" value="TreeGrafter"/>
</dbReference>
<dbReference type="CDD" id="cd00038">
    <property type="entry name" value="CAP_ED"/>
    <property type="match status" value="2"/>
</dbReference>
<feature type="region of interest" description="Disordered" evidence="8">
    <location>
        <begin position="1"/>
        <end position="49"/>
    </location>
</feature>
<proteinExistence type="inferred from homology"/>
<dbReference type="InterPro" id="IPR050503">
    <property type="entry name" value="cAMP-dep_PK_reg_su-like"/>
</dbReference>
<keyword evidence="6 7" id="KW-0114">cAMP</keyword>
<evidence type="ECO:0000256" key="7">
    <source>
        <dbReference type="PIRSR" id="PIRSR000548-1"/>
    </source>
</evidence>